<reference evidence="2" key="1">
    <citation type="journal article" date="2020" name="Stud. Mycol.">
        <title>101 Dothideomycetes genomes: a test case for predicting lifestyles and emergence of pathogens.</title>
        <authorList>
            <person name="Haridas S."/>
            <person name="Albert R."/>
            <person name="Binder M."/>
            <person name="Bloem J."/>
            <person name="Labutti K."/>
            <person name="Salamov A."/>
            <person name="Andreopoulos B."/>
            <person name="Baker S."/>
            <person name="Barry K."/>
            <person name="Bills G."/>
            <person name="Bluhm B."/>
            <person name="Cannon C."/>
            <person name="Castanera R."/>
            <person name="Culley D."/>
            <person name="Daum C."/>
            <person name="Ezra D."/>
            <person name="Gonzalez J."/>
            <person name="Henrissat B."/>
            <person name="Kuo A."/>
            <person name="Liang C."/>
            <person name="Lipzen A."/>
            <person name="Lutzoni F."/>
            <person name="Magnuson J."/>
            <person name="Mondo S."/>
            <person name="Nolan M."/>
            <person name="Ohm R."/>
            <person name="Pangilinan J."/>
            <person name="Park H.-J."/>
            <person name="Ramirez L."/>
            <person name="Alfaro M."/>
            <person name="Sun H."/>
            <person name="Tritt A."/>
            <person name="Yoshinaga Y."/>
            <person name="Zwiers L.-H."/>
            <person name="Turgeon B."/>
            <person name="Goodwin S."/>
            <person name="Spatafora J."/>
            <person name="Crous P."/>
            <person name="Grigoriev I."/>
        </authorList>
    </citation>
    <scope>NUCLEOTIDE SEQUENCE</scope>
    <source>
        <strain evidence="2">HMLAC05119</strain>
    </source>
</reference>
<organism evidence="2 3">
    <name type="scientific">Ampelomyces quisqualis</name>
    <name type="common">Powdery mildew agent</name>
    <dbReference type="NCBI Taxonomy" id="50730"/>
    <lineage>
        <taxon>Eukaryota</taxon>
        <taxon>Fungi</taxon>
        <taxon>Dikarya</taxon>
        <taxon>Ascomycota</taxon>
        <taxon>Pezizomycotina</taxon>
        <taxon>Dothideomycetes</taxon>
        <taxon>Pleosporomycetidae</taxon>
        <taxon>Pleosporales</taxon>
        <taxon>Pleosporineae</taxon>
        <taxon>Phaeosphaeriaceae</taxon>
        <taxon>Ampelomyces</taxon>
    </lineage>
</organism>
<evidence type="ECO:0000313" key="2">
    <source>
        <dbReference type="EMBL" id="KAF1915866.1"/>
    </source>
</evidence>
<keyword evidence="1" id="KW-1133">Transmembrane helix</keyword>
<keyword evidence="1" id="KW-0472">Membrane</keyword>
<keyword evidence="1" id="KW-0812">Transmembrane</keyword>
<evidence type="ECO:0000313" key="3">
    <source>
        <dbReference type="Proteomes" id="UP000800096"/>
    </source>
</evidence>
<dbReference type="AlphaFoldDB" id="A0A6A5QMF6"/>
<dbReference type="Proteomes" id="UP000800096">
    <property type="component" value="Unassembled WGS sequence"/>
</dbReference>
<keyword evidence="3" id="KW-1185">Reference proteome</keyword>
<feature type="transmembrane region" description="Helical" evidence="1">
    <location>
        <begin position="87"/>
        <end position="106"/>
    </location>
</feature>
<gene>
    <name evidence="2" type="ORF">BDU57DRAFT_209324</name>
</gene>
<proteinExistence type="predicted"/>
<protein>
    <submittedName>
        <fullName evidence="2">Uncharacterized protein</fullName>
    </submittedName>
</protein>
<sequence length="136" mass="15686">MHSYLPPLTWSLSICKFPIPNGGTVRVVIEERRLVALFCHDDKVGTTEPRQNSFSRLRGQSVFVSCAEGKLSKYKVGGNEVRRRDEYFFLLLFYMTCVLVAHVSQIPRCPPGLDYRYHALRRLLYVVTRKSDRGGF</sequence>
<accession>A0A6A5QMF6</accession>
<name>A0A6A5QMF6_AMPQU</name>
<dbReference type="EMBL" id="ML979135">
    <property type="protein sequence ID" value="KAF1915866.1"/>
    <property type="molecule type" value="Genomic_DNA"/>
</dbReference>
<evidence type="ECO:0000256" key="1">
    <source>
        <dbReference type="SAM" id="Phobius"/>
    </source>
</evidence>